<dbReference type="PROSITE" id="PS50125">
    <property type="entry name" value="GUANYLATE_CYCLASE_2"/>
    <property type="match status" value="1"/>
</dbReference>
<keyword evidence="1" id="KW-1133">Transmembrane helix</keyword>
<dbReference type="Pfam" id="PF05226">
    <property type="entry name" value="CHASE2"/>
    <property type="match status" value="1"/>
</dbReference>
<name>A0A450RZD4_9GAMM</name>
<feature type="transmembrane region" description="Helical" evidence="1">
    <location>
        <begin position="328"/>
        <end position="347"/>
    </location>
</feature>
<dbReference type="Gene3D" id="3.30.70.1230">
    <property type="entry name" value="Nucleotide cyclase"/>
    <property type="match status" value="1"/>
</dbReference>
<keyword evidence="1" id="KW-0472">Membrane</keyword>
<organism evidence="3">
    <name type="scientific">Candidatus Kentrum sp. FW</name>
    <dbReference type="NCBI Taxonomy" id="2126338"/>
    <lineage>
        <taxon>Bacteria</taxon>
        <taxon>Pseudomonadati</taxon>
        <taxon>Pseudomonadota</taxon>
        <taxon>Gammaproteobacteria</taxon>
        <taxon>Candidatus Kentrum</taxon>
    </lineage>
</organism>
<dbReference type="PANTHER" id="PTHR43081:SF1">
    <property type="entry name" value="ADENYLATE CYCLASE, TERMINAL-DIFFERENTIATION SPECIFIC"/>
    <property type="match status" value="1"/>
</dbReference>
<sequence>MKRPLLHNTLMFVLACAIAFGLDWQNRTGFLMPIYYDLWHRLAGEQSDTMHTAIVEVDDESLSLFPTTPLVFWGPHFARAIEVLDKAGAKVIGLDFQLSVSSEDWIARFANDSGQDAHRYDIPLRTQLRKGKTILHGAIGQDARGHERLLLPASDLLHALPNGIADVGLDNILNYSSDVVRQFRPAFSGDRTQPRFEFGVLLALRAIDKDPSSDIQKLENGELGNSAITDMVSSRPIGFVGPAGTIPRLSFASLIDPNALERHEIKALRNKVVIITANFTGTKDIHPTPYTAGRLFKQGECMTGAEIHANIVETLLTGRYPRTPMEPLVALGILGVLSIAIVAYFLLNPGLGLLVGFGLACLWTIGSYLGFLADWRIPVIGTQAGLFVGYLGCMGFRLVEEKRFSCKIKDLFSRYFGSEITNRFLTCGESARLGGERRIVTVLFVDIRNFTAIAARLQPEEVVEMLNTYFGDVSRAIEEEGGRIDKFIGDAVMAVFGDLSDEKDHAWRAVRAARKIEILSMKFREHMAKRFTDYGLSGFSVGIGLDTGPVVIGNIGAEDRMEYTAIGDTVNVAARVQEMCKKLGCVVLATQATVAEIIGDKLIYGRYEKVPVKGHPEVPVFEICGLREGDSVLEDSYESA</sequence>
<keyword evidence="1" id="KW-0812">Transmembrane</keyword>
<dbReference type="EMBL" id="CAADEW010000007">
    <property type="protein sequence ID" value="VFJ44629.1"/>
    <property type="molecule type" value="Genomic_DNA"/>
</dbReference>
<accession>A0A450RZD4</accession>
<gene>
    <name evidence="3" type="ORF">BECKFW1821A_GA0114235_100757</name>
    <name evidence="4" type="ORF">BECKFW1821B_GA0114236_12082</name>
</gene>
<dbReference type="InterPro" id="IPR050697">
    <property type="entry name" value="Adenylyl/Guanylyl_Cyclase_3/4"/>
</dbReference>
<dbReference type="GO" id="GO:0004016">
    <property type="term" value="F:adenylate cyclase activity"/>
    <property type="evidence" value="ECO:0007669"/>
    <property type="project" value="UniProtKB-ARBA"/>
</dbReference>
<dbReference type="CDD" id="cd07302">
    <property type="entry name" value="CHD"/>
    <property type="match status" value="1"/>
</dbReference>
<reference evidence="3" key="1">
    <citation type="submission" date="2019-02" db="EMBL/GenBank/DDBJ databases">
        <authorList>
            <person name="Gruber-Vodicka R. H."/>
            <person name="Seah K. B. B."/>
        </authorList>
    </citation>
    <scope>NUCLEOTIDE SEQUENCE</scope>
    <source>
        <strain evidence="4">BECK_BZ106</strain>
        <strain evidence="3">BECK_BZ15</strain>
    </source>
</reference>
<dbReference type="GO" id="GO:0009190">
    <property type="term" value="P:cyclic nucleotide biosynthetic process"/>
    <property type="evidence" value="ECO:0007669"/>
    <property type="project" value="InterPro"/>
</dbReference>
<dbReference type="SMART" id="SM01080">
    <property type="entry name" value="CHASE2"/>
    <property type="match status" value="1"/>
</dbReference>
<feature type="transmembrane region" description="Helical" evidence="1">
    <location>
        <begin position="379"/>
        <end position="399"/>
    </location>
</feature>
<evidence type="ECO:0000313" key="3">
    <source>
        <dbReference type="EMBL" id="VFJ44629.1"/>
    </source>
</evidence>
<evidence type="ECO:0000259" key="2">
    <source>
        <dbReference type="PROSITE" id="PS50125"/>
    </source>
</evidence>
<dbReference type="InterPro" id="IPR007890">
    <property type="entry name" value="CHASE2"/>
</dbReference>
<dbReference type="SMART" id="SM00044">
    <property type="entry name" value="CYCc"/>
    <property type="match status" value="1"/>
</dbReference>
<dbReference type="Pfam" id="PF00211">
    <property type="entry name" value="Guanylate_cyc"/>
    <property type="match status" value="1"/>
</dbReference>
<dbReference type="PROSITE" id="PS51257">
    <property type="entry name" value="PROKAR_LIPOPROTEIN"/>
    <property type="match status" value="1"/>
</dbReference>
<protein>
    <submittedName>
        <fullName evidence="3">Adenylate cyclase</fullName>
    </submittedName>
</protein>
<dbReference type="PANTHER" id="PTHR43081">
    <property type="entry name" value="ADENYLATE CYCLASE, TERMINAL-DIFFERENTIATION SPECIFIC-RELATED"/>
    <property type="match status" value="1"/>
</dbReference>
<dbReference type="AlphaFoldDB" id="A0A450RZD4"/>
<dbReference type="InterPro" id="IPR029787">
    <property type="entry name" value="Nucleotide_cyclase"/>
</dbReference>
<feature type="domain" description="Guanylate cyclase" evidence="2">
    <location>
        <begin position="441"/>
        <end position="577"/>
    </location>
</feature>
<dbReference type="InterPro" id="IPR001054">
    <property type="entry name" value="A/G_cyclase"/>
</dbReference>
<evidence type="ECO:0000313" key="4">
    <source>
        <dbReference type="EMBL" id="VFJ71071.1"/>
    </source>
</evidence>
<dbReference type="EMBL" id="CAADFD010000208">
    <property type="protein sequence ID" value="VFJ71071.1"/>
    <property type="molecule type" value="Genomic_DNA"/>
</dbReference>
<proteinExistence type="predicted"/>
<evidence type="ECO:0000256" key="1">
    <source>
        <dbReference type="SAM" id="Phobius"/>
    </source>
</evidence>
<dbReference type="SUPFAM" id="SSF55073">
    <property type="entry name" value="Nucleotide cyclase"/>
    <property type="match status" value="1"/>
</dbReference>
<feature type="transmembrane region" description="Helical" evidence="1">
    <location>
        <begin position="354"/>
        <end position="373"/>
    </location>
</feature>
<dbReference type="GO" id="GO:0035556">
    <property type="term" value="P:intracellular signal transduction"/>
    <property type="evidence" value="ECO:0007669"/>
    <property type="project" value="InterPro"/>
</dbReference>